<accession>A0A3R9ZP59</accession>
<dbReference type="Pfam" id="PF01022">
    <property type="entry name" value="HTH_5"/>
    <property type="match status" value="1"/>
</dbReference>
<evidence type="ECO:0000256" key="3">
    <source>
        <dbReference type="ARBA" id="ARBA00023163"/>
    </source>
</evidence>
<proteinExistence type="predicted"/>
<organism evidence="5 6">
    <name type="scientific">Aquibium carbonis</name>
    <dbReference type="NCBI Taxonomy" id="2495581"/>
    <lineage>
        <taxon>Bacteria</taxon>
        <taxon>Pseudomonadati</taxon>
        <taxon>Pseudomonadota</taxon>
        <taxon>Alphaproteobacteria</taxon>
        <taxon>Hyphomicrobiales</taxon>
        <taxon>Phyllobacteriaceae</taxon>
        <taxon>Aquibium</taxon>
    </lineage>
</organism>
<comment type="caution">
    <text evidence="5">The sequence shown here is derived from an EMBL/GenBank/DDBJ whole genome shotgun (WGS) entry which is preliminary data.</text>
</comment>
<keyword evidence="6" id="KW-1185">Reference proteome</keyword>
<dbReference type="InterPro" id="IPR011991">
    <property type="entry name" value="ArsR-like_HTH"/>
</dbReference>
<dbReference type="SUPFAM" id="SSF46785">
    <property type="entry name" value="Winged helix' DNA-binding domain"/>
    <property type="match status" value="1"/>
</dbReference>
<dbReference type="PANTHER" id="PTHR33154">
    <property type="entry name" value="TRANSCRIPTIONAL REGULATOR, ARSR FAMILY"/>
    <property type="match status" value="1"/>
</dbReference>
<dbReference type="InterPro" id="IPR036390">
    <property type="entry name" value="WH_DNA-bd_sf"/>
</dbReference>
<dbReference type="SMART" id="SM00418">
    <property type="entry name" value="HTH_ARSR"/>
    <property type="match status" value="1"/>
</dbReference>
<gene>
    <name evidence="5" type="ORF">EJC49_21245</name>
</gene>
<dbReference type="InterPro" id="IPR036388">
    <property type="entry name" value="WH-like_DNA-bd_sf"/>
</dbReference>
<dbReference type="OrthoDB" id="9790747at2"/>
<dbReference type="CDD" id="cd00090">
    <property type="entry name" value="HTH_ARSR"/>
    <property type="match status" value="1"/>
</dbReference>
<evidence type="ECO:0000259" key="4">
    <source>
        <dbReference type="PROSITE" id="PS50987"/>
    </source>
</evidence>
<evidence type="ECO:0000313" key="5">
    <source>
        <dbReference type="EMBL" id="RST84380.1"/>
    </source>
</evidence>
<evidence type="ECO:0000313" key="6">
    <source>
        <dbReference type="Proteomes" id="UP000278398"/>
    </source>
</evidence>
<dbReference type="Gene3D" id="1.10.10.10">
    <property type="entry name" value="Winged helix-like DNA-binding domain superfamily/Winged helix DNA-binding domain"/>
    <property type="match status" value="1"/>
</dbReference>
<dbReference type="PANTHER" id="PTHR33154:SF33">
    <property type="entry name" value="TRANSCRIPTIONAL REPRESSOR SDPR"/>
    <property type="match status" value="1"/>
</dbReference>
<feature type="domain" description="HTH arsR-type" evidence="4">
    <location>
        <begin position="1"/>
        <end position="96"/>
    </location>
</feature>
<dbReference type="PROSITE" id="PS50987">
    <property type="entry name" value="HTH_ARSR_2"/>
    <property type="match status" value="1"/>
</dbReference>
<dbReference type="InterPro" id="IPR051081">
    <property type="entry name" value="HTH_MetalResp_TranReg"/>
</dbReference>
<dbReference type="AlphaFoldDB" id="A0A3R9ZP59"/>
<reference evidence="5 6" key="1">
    <citation type="submission" date="2018-12" db="EMBL/GenBank/DDBJ databases">
        <title>Mesorhizobium carbonis sp. nov., isolated from coal mine water.</title>
        <authorList>
            <person name="Xin W."/>
            <person name="Xu Z."/>
            <person name="Xiang F."/>
            <person name="Zhang J."/>
            <person name="Xi L."/>
            <person name="Liu J."/>
        </authorList>
    </citation>
    <scope>NUCLEOTIDE SEQUENCE [LARGE SCALE GENOMIC DNA]</scope>
    <source>
        <strain evidence="5 6">B2.3</strain>
    </source>
</reference>
<name>A0A3R9ZP59_9HYPH</name>
<evidence type="ECO:0000256" key="2">
    <source>
        <dbReference type="ARBA" id="ARBA00023125"/>
    </source>
</evidence>
<keyword evidence="2" id="KW-0238">DNA-binding</keyword>
<keyword evidence="3" id="KW-0804">Transcription</keyword>
<dbReference type="GO" id="GO:0003677">
    <property type="term" value="F:DNA binding"/>
    <property type="evidence" value="ECO:0007669"/>
    <property type="project" value="UniProtKB-KW"/>
</dbReference>
<dbReference type="EMBL" id="RWKW01000094">
    <property type="protein sequence ID" value="RST84380.1"/>
    <property type="molecule type" value="Genomic_DNA"/>
</dbReference>
<evidence type="ECO:0000256" key="1">
    <source>
        <dbReference type="ARBA" id="ARBA00023015"/>
    </source>
</evidence>
<keyword evidence="1" id="KW-0805">Transcription regulation</keyword>
<sequence>MDRDAILKALASPVRREMLAWLKEPDRHFSAEMHPLEMGICAGQFERCGLSQSTVSSHLSALVASGLVTQKRVGQWAFYQRNEPVIAAFRAALDDL</sequence>
<dbReference type="Proteomes" id="UP000278398">
    <property type="component" value="Unassembled WGS sequence"/>
</dbReference>
<protein>
    <submittedName>
        <fullName evidence="5">Transcriptional regulator</fullName>
    </submittedName>
</protein>
<dbReference type="GO" id="GO:0003700">
    <property type="term" value="F:DNA-binding transcription factor activity"/>
    <property type="evidence" value="ECO:0007669"/>
    <property type="project" value="InterPro"/>
</dbReference>
<dbReference type="InterPro" id="IPR001845">
    <property type="entry name" value="HTH_ArsR_DNA-bd_dom"/>
</dbReference>
<dbReference type="RefSeq" id="WP_126701940.1">
    <property type="nucleotide sequence ID" value="NZ_RWKW01000094.1"/>
</dbReference>